<evidence type="ECO:0000313" key="3">
    <source>
        <dbReference type="EMBL" id="MEJ2863596.1"/>
    </source>
</evidence>
<organism evidence="3 4">
    <name type="scientific">Actinomycetospora flava</name>
    <dbReference type="NCBI Taxonomy" id="3129232"/>
    <lineage>
        <taxon>Bacteria</taxon>
        <taxon>Bacillati</taxon>
        <taxon>Actinomycetota</taxon>
        <taxon>Actinomycetes</taxon>
        <taxon>Pseudonocardiales</taxon>
        <taxon>Pseudonocardiaceae</taxon>
        <taxon>Actinomycetospora</taxon>
    </lineage>
</organism>
<dbReference type="Pfam" id="PF01243">
    <property type="entry name" value="PNPOx_N"/>
    <property type="match status" value="1"/>
</dbReference>
<sequence length="163" mass="17363">MARSFHSVSLRRLVSSRTTADTALVLPPSARELILSGTALAHMTTLNPDGSPQMSVVWAGLDGDRIVTGHFGRYRKITNLLRDPRIALSFAGPTPLPNGMHPNLIVYGDAEISDGGAAELVGRLGKAYIAPDFDYPMPPGPPPGHVITTTVRRIAGVGPWMDA</sequence>
<dbReference type="InterPro" id="IPR052019">
    <property type="entry name" value="F420H2_bilvrd_red/Heme_oxyg"/>
</dbReference>
<accession>A0ABU8M8C5</accession>
<dbReference type="PANTHER" id="PTHR35176:SF6">
    <property type="entry name" value="HEME OXYGENASE HI_0854-RELATED"/>
    <property type="match status" value="1"/>
</dbReference>
<evidence type="ECO:0000256" key="1">
    <source>
        <dbReference type="ARBA" id="ARBA00023002"/>
    </source>
</evidence>
<dbReference type="InterPro" id="IPR012349">
    <property type="entry name" value="Split_barrel_FMN-bd"/>
</dbReference>
<dbReference type="EMBL" id="JBBEGM010000009">
    <property type="protein sequence ID" value="MEJ2863596.1"/>
    <property type="molecule type" value="Genomic_DNA"/>
</dbReference>
<evidence type="ECO:0000259" key="2">
    <source>
        <dbReference type="Pfam" id="PF01243"/>
    </source>
</evidence>
<name>A0ABU8M8C5_9PSEU</name>
<reference evidence="3 4" key="1">
    <citation type="submission" date="2024-03" db="EMBL/GenBank/DDBJ databases">
        <title>Actinomycetospora sp. OC33-EN07, a novel actinomycete isolated from wild orchid (Aerides multiflora).</title>
        <authorList>
            <person name="Suriyachadkun C."/>
        </authorList>
    </citation>
    <scope>NUCLEOTIDE SEQUENCE [LARGE SCALE GENOMIC DNA]</scope>
    <source>
        <strain evidence="3 4">OC33-EN07</strain>
    </source>
</reference>
<evidence type="ECO:0000313" key="4">
    <source>
        <dbReference type="Proteomes" id="UP001369736"/>
    </source>
</evidence>
<feature type="domain" description="Pyridoxamine 5'-phosphate oxidase N-terminal" evidence="2">
    <location>
        <begin position="35"/>
        <end position="156"/>
    </location>
</feature>
<gene>
    <name evidence="3" type="ORF">WCD58_20720</name>
</gene>
<dbReference type="InterPro" id="IPR011576">
    <property type="entry name" value="Pyridox_Oxase_N"/>
</dbReference>
<dbReference type="PANTHER" id="PTHR35176">
    <property type="entry name" value="HEME OXYGENASE HI_0854-RELATED"/>
    <property type="match status" value="1"/>
</dbReference>
<dbReference type="Gene3D" id="2.30.110.10">
    <property type="entry name" value="Electron Transport, Fmn-binding Protein, Chain A"/>
    <property type="match status" value="1"/>
</dbReference>
<dbReference type="SUPFAM" id="SSF50475">
    <property type="entry name" value="FMN-binding split barrel"/>
    <property type="match status" value="1"/>
</dbReference>
<proteinExistence type="predicted"/>
<keyword evidence="1" id="KW-0560">Oxidoreductase</keyword>
<comment type="caution">
    <text evidence="3">The sequence shown here is derived from an EMBL/GenBank/DDBJ whole genome shotgun (WGS) entry which is preliminary data.</text>
</comment>
<protein>
    <submittedName>
        <fullName evidence="3">Pyridoxamine 5'-phosphate oxidase family protein</fullName>
    </submittedName>
</protein>
<dbReference type="Proteomes" id="UP001369736">
    <property type="component" value="Unassembled WGS sequence"/>
</dbReference>
<keyword evidence="4" id="KW-1185">Reference proteome</keyword>
<dbReference type="RefSeq" id="WP_337704962.1">
    <property type="nucleotide sequence ID" value="NZ_JBBEGM010000009.1"/>
</dbReference>